<dbReference type="Proteomes" id="UP000276417">
    <property type="component" value="Chromosome 1"/>
</dbReference>
<organism evidence="1 2">
    <name type="scientific">Deinococcus psychrotolerans</name>
    <dbReference type="NCBI Taxonomy" id="2489213"/>
    <lineage>
        <taxon>Bacteria</taxon>
        <taxon>Thermotogati</taxon>
        <taxon>Deinococcota</taxon>
        <taxon>Deinococci</taxon>
        <taxon>Deinococcales</taxon>
        <taxon>Deinococcaceae</taxon>
        <taxon>Deinococcus</taxon>
    </lineage>
</organism>
<gene>
    <name evidence="1" type="ORF">EHF33_11925</name>
</gene>
<protein>
    <recommendedName>
        <fullName evidence="3">DUF5063 domain-containing protein</fullName>
    </recommendedName>
</protein>
<sequence>MDQQTAQELMTHIVAPAFELFVERRNASLLELDFALLALSNAVSHFPNISDWPDDAESSLDYAVLSAEISRHWPELGLYDLNTGEGLTDHSSEIGDAIDDLADIALDLGRSLEIAHVNVSGAVSQLRFWYDAHWDDHAADLRKHLTWLLNK</sequence>
<dbReference type="EMBL" id="CP034183">
    <property type="protein sequence ID" value="AZI43363.1"/>
    <property type="molecule type" value="Genomic_DNA"/>
</dbReference>
<dbReference type="RefSeq" id="WP_124871773.1">
    <property type="nucleotide sequence ID" value="NZ_CP034183.1"/>
</dbReference>
<dbReference type="AlphaFoldDB" id="A0A3G8YEH9"/>
<evidence type="ECO:0000313" key="1">
    <source>
        <dbReference type="EMBL" id="AZI43363.1"/>
    </source>
</evidence>
<name>A0A3G8YEH9_9DEIO</name>
<dbReference type="KEGG" id="dph:EHF33_11925"/>
<dbReference type="InterPro" id="IPR038312">
    <property type="entry name" value="DUF5063_sf"/>
</dbReference>
<dbReference type="OrthoDB" id="71483at2"/>
<evidence type="ECO:0000313" key="2">
    <source>
        <dbReference type="Proteomes" id="UP000276417"/>
    </source>
</evidence>
<reference evidence="1 2" key="1">
    <citation type="submission" date="2018-11" db="EMBL/GenBank/DDBJ databases">
        <title>Deinococcus shelandsis sp. nov., isolated from South Shetland Islands soil of Antarctica.</title>
        <authorList>
            <person name="Tian J."/>
        </authorList>
    </citation>
    <scope>NUCLEOTIDE SEQUENCE [LARGE SCALE GENOMIC DNA]</scope>
    <source>
        <strain evidence="1 2">S14-83T</strain>
    </source>
</reference>
<accession>A0A3G8YEH9</accession>
<dbReference type="Gene3D" id="1.20.120.1550">
    <property type="entry name" value="Protein of unknown function DUF5063"/>
    <property type="match status" value="1"/>
</dbReference>
<keyword evidence="2" id="KW-1185">Reference proteome</keyword>
<proteinExistence type="predicted"/>
<evidence type="ECO:0008006" key="3">
    <source>
        <dbReference type="Google" id="ProtNLM"/>
    </source>
</evidence>